<keyword evidence="10 14" id="KW-0472">Membrane</keyword>
<evidence type="ECO:0000256" key="6">
    <source>
        <dbReference type="ARBA" id="ARBA00022741"/>
    </source>
</evidence>
<evidence type="ECO:0000256" key="7">
    <source>
        <dbReference type="ARBA" id="ARBA00022777"/>
    </source>
</evidence>
<reference evidence="17" key="1">
    <citation type="submission" date="2019-09" db="EMBL/GenBank/DDBJ databases">
        <authorList>
            <person name="Zhang L."/>
        </authorList>
    </citation>
    <scope>NUCLEOTIDE SEQUENCE</scope>
</reference>
<keyword evidence="9 14" id="KW-1133">Transmembrane helix</keyword>
<dbReference type="InterPro" id="IPR008271">
    <property type="entry name" value="Ser/Thr_kinase_AS"/>
</dbReference>
<dbReference type="GO" id="GO:0005524">
    <property type="term" value="F:ATP binding"/>
    <property type="evidence" value="ECO:0007669"/>
    <property type="project" value="UniProtKB-UniRule"/>
</dbReference>
<dbReference type="Gene3D" id="1.10.510.10">
    <property type="entry name" value="Transferase(Phosphotransferase) domain 1"/>
    <property type="match status" value="1"/>
</dbReference>
<feature type="binding site" evidence="12">
    <location>
        <position position="528"/>
    </location>
    <ligand>
        <name>ATP</name>
        <dbReference type="ChEBI" id="CHEBI:30616"/>
    </ligand>
</feature>
<keyword evidence="8 12" id="KW-0067">ATP-binding</keyword>
<keyword evidence="4 14" id="KW-0812">Transmembrane</keyword>
<evidence type="ECO:0000256" key="9">
    <source>
        <dbReference type="ARBA" id="ARBA00022989"/>
    </source>
</evidence>
<dbReference type="GO" id="GO:0004674">
    <property type="term" value="F:protein serine/threonine kinase activity"/>
    <property type="evidence" value="ECO:0007669"/>
    <property type="project" value="UniProtKB-KW"/>
</dbReference>
<keyword evidence="3" id="KW-0808">Transferase</keyword>
<dbReference type="Gene3D" id="3.30.200.20">
    <property type="entry name" value="Phosphorylase Kinase, domain 1"/>
    <property type="match status" value="1"/>
</dbReference>
<evidence type="ECO:0000256" key="8">
    <source>
        <dbReference type="ARBA" id="ARBA00022840"/>
    </source>
</evidence>
<dbReference type="AlphaFoldDB" id="A0A5K1D9H7"/>
<dbReference type="InterPro" id="IPR000719">
    <property type="entry name" value="Prot_kinase_dom"/>
</dbReference>
<dbReference type="PROSITE" id="PS00108">
    <property type="entry name" value="PROTEIN_KINASE_ST"/>
    <property type="match status" value="1"/>
</dbReference>
<sequence length="837" mass="92069">MAALGLILRLLLWTLCVPSLASFSPVDNLLIDCGGNESLRLEDGRTFKPDLELPSVSVSPISHIVVSHNASLPLGIYNTARIFKKKTVYTFSIKEEGWHLLRLHFFPVENTKYELKSAVFSVLAGGFILLHDFSFKMSAQNRSTLMKEFAVRVGTGDFLLTIHPSEESVAFINGIEVISTPDALFPSSVLAVSDGLPVKISSSIAFEMAYRINVGGPSLSSKTDALWRTWEIDHPFLLNPAAAHNISTSPDTIKYPPEVLEATAPSLVYATAEEMADSNVGVRRFNISWMFGVEQGFSYLVRLHFCDIISKSLNSLVFNVYIGKRPALRSFSIGSKARSLSTAYYVDFVVNISDSDKLLVQIGPPDMSSVFPNAVLNGLEIMKLSDSDKSLDGSFSAVAASLRVGKKKKMMLLIIASFLGGSTLLCLIVAAVYFLCIRPPSKQSNESTWLSLPAHLANSETKVSIVSTKSRAGSYASPAPSVGLNQILTFSEIKEATNNFDEDLILGIGGFGKVYKGVLANGTVVAVKRGNPRSQQGFLEFRTEIEMLSKLRHRHLVSLIGYCEELSEMILVYEFMAGGPLRKHLYGSELPPLSWKQRLEICIGAAKGLHYLHTGAMEVVIHRDVKTTNILVDENLTAKVADFGLSKAGPTLDQTHVSTAVKGSFGYLDPEYFRRQRLTEKSDVYSFGVVLMEVLCARPAINPALPRDQVNIAEWSMYWQRKGQLEHIIDPRLKGSVDPSSLRKFGETAEKCLAEHGVERPAMGKVLQNLELALQLQESFQKVYVTEFNARTKPTAKHLLHVSPSDPEKNVTASDEGNSEGTNTSSVFSQLMNPKGR</sequence>
<keyword evidence="6 12" id="KW-0547">Nucleotide-binding</keyword>
<gene>
    <name evidence="17" type="ORF">NYM_LOCUS20521</name>
</gene>
<feature type="region of interest" description="Disordered" evidence="13">
    <location>
        <begin position="800"/>
        <end position="837"/>
    </location>
</feature>
<evidence type="ECO:0000256" key="4">
    <source>
        <dbReference type="ARBA" id="ARBA00022692"/>
    </source>
</evidence>
<accession>A0A5K1D9H7</accession>
<feature type="signal peptide" evidence="15">
    <location>
        <begin position="1"/>
        <end position="21"/>
    </location>
</feature>
<feature type="compositionally biased region" description="Polar residues" evidence="13">
    <location>
        <begin position="811"/>
        <end position="837"/>
    </location>
</feature>
<protein>
    <recommendedName>
        <fullName evidence="16">Protein kinase domain-containing protein</fullName>
    </recommendedName>
</protein>
<evidence type="ECO:0000256" key="15">
    <source>
        <dbReference type="SAM" id="SignalP"/>
    </source>
</evidence>
<dbReference type="PROSITE" id="PS50011">
    <property type="entry name" value="PROTEIN_KINASE_DOM"/>
    <property type="match status" value="1"/>
</dbReference>
<dbReference type="PROSITE" id="PS00107">
    <property type="entry name" value="PROTEIN_KINASE_ATP"/>
    <property type="match status" value="1"/>
</dbReference>
<dbReference type="SUPFAM" id="SSF56112">
    <property type="entry name" value="Protein kinase-like (PK-like)"/>
    <property type="match status" value="1"/>
</dbReference>
<evidence type="ECO:0000256" key="11">
    <source>
        <dbReference type="ARBA" id="ARBA00023180"/>
    </source>
</evidence>
<proteinExistence type="predicted"/>
<evidence type="ECO:0000259" key="16">
    <source>
        <dbReference type="PROSITE" id="PS50011"/>
    </source>
</evidence>
<feature type="transmembrane region" description="Helical" evidence="14">
    <location>
        <begin position="411"/>
        <end position="435"/>
    </location>
</feature>
<feature type="domain" description="Protein kinase" evidence="16">
    <location>
        <begin position="500"/>
        <end position="772"/>
    </location>
</feature>
<evidence type="ECO:0000256" key="5">
    <source>
        <dbReference type="ARBA" id="ARBA00022729"/>
    </source>
</evidence>
<keyword evidence="2" id="KW-0723">Serine/threonine-protein kinase</keyword>
<dbReference type="EMBL" id="LR721783">
    <property type="protein sequence ID" value="VVW34563.1"/>
    <property type="molecule type" value="Genomic_DNA"/>
</dbReference>
<dbReference type="FunFam" id="3.30.200.20:FF:000039">
    <property type="entry name" value="receptor-like protein kinase FERONIA"/>
    <property type="match status" value="1"/>
</dbReference>
<evidence type="ECO:0000256" key="12">
    <source>
        <dbReference type="PROSITE-ProRule" id="PRU10141"/>
    </source>
</evidence>
<dbReference type="Pfam" id="PF07714">
    <property type="entry name" value="PK_Tyr_Ser-Thr"/>
    <property type="match status" value="1"/>
</dbReference>
<keyword evidence="7" id="KW-0418">Kinase</keyword>
<keyword evidence="11" id="KW-0325">Glycoprotein</keyword>
<keyword evidence="5 15" id="KW-0732">Signal</keyword>
<dbReference type="Pfam" id="PF12819">
    <property type="entry name" value="Malectin_like"/>
    <property type="match status" value="1"/>
</dbReference>
<dbReference type="InterPro" id="IPR017441">
    <property type="entry name" value="Protein_kinase_ATP_BS"/>
</dbReference>
<evidence type="ECO:0000313" key="17">
    <source>
        <dbReference type="EMBL" id="VVW34563.1"/>
    </source>
</evidence>
<evidence type="ECO:0000256" key="13">
    <source>
        <dbReference type="SAM" id="MobiDB-lite"/>
    </source>
</evidence>
<dbReference type="FunFam" id="2.60.120.430:FF:000001">
    <property type="entry name" value="Receptor-like protein kinase FERONIA"/>
    <property type="match status" value="1"/>
</dbReference>
<dbReference type="PANTHER" id="PTHR47989">
    <property type="entry name" value="OS01G0750732 PROTEIN"/>
    <property type="match status" value="1"/>
</dbReference>
<dbReference type="InterPro" id="IPR001245">
    <property type="entry name" value="Ser-Thr/Tyr_kinase_cat_dom"/>
</dbReference>
<dbReference type="PANTHER" id="PTHR47989:SF62">
    <property type="entry name" value="OS05G0423500 PROTEIN"/>
    <property type="match status" value="1"/>
</dbReference>
<dbReference type="FunFam" id="2.60.120.430:FF:000003">
    <property type="entry name" value="FERONIA receptor-like kinase"/>
    <property type="match status" value="1"/>
</dbReference>
<name>A0A5K1D9H7_9MAGN</name>
<organism evidence="17">
    <name type="scientific">Nymphaea colorata</name>
    <name type="common">pocket water lily</name>
    <dbReference type="NCBI Taxonomy" id="210225"/>
    <lineage>
        <taxon>Eukaryota</taxon>
        <taxon>Viridiplantae</taxon>
        <taxon>Streptophyta</taxon>
        <taxon>Embryophyta</taxon>
        <taxon>Tracheophyta</taxon>
        <taxon>Spermatophyta</taxon>
        <taxon>Magnoliopsida</taxon>
        <taxon>Nymphaeales</taxon>
        <taxon>Nymphaeaceae</taxon>
        <taxon>Nymphaea</taxon>
    </lineage>
</organism>
<dbReference type="InterPro" id="IPR024788">
    <property type="entry name" value="Malectin-like_Carb-bd_dom"/>
</dbReference>
<dbReference type="Gramene" id="NC5G0263610.1">
    <property type="protein sequence ID" value="NC5G0263610.1:cds"/>
    <property type="gene ID" value="NC5G0263610"/>
</dbReference>
<evidence type="ECO:0000256" key="3">
    <source>
        <dbReference type="ARBA" id="ARBA00022679"/>
    </source>
</evidence>
<feature type="chain" id="PRO_5023882146" description="Protein kinase domain-containing protein" evidence="15">
    <location>
        <begin position="22"/>
        <end position="837"/>
    </location>
</feature>
<evidence type="ECO:0000256" key="2">
    <source>
        <dbReference type="ARBA" id="ARBA00022527"/>
    </source>
</evidence>
<dbReference type="GO" id="GO:0016020">
    <property type="term" value="C:membrane"/>
    <property type="evidence" value="ECO:0007669"/>
    <property type="project" value="UniProtKB-SubCell"/>
</dbReference>
<evidence type="ECO:0000256" key="10">
    <source>
        <dbReference type="ARBA" id="ARBA00023136"/>
    </source>
</evidence>
<dbReference type="Gene3D" id="2.60.120.430">
    <property type="entry name" value="Galactose-binding lectin"/>
    <property type="match status" value="2"/>
</dbReference>
<dbReference type="InterPro" id="IPR011009">
    <property type="entry name" value="Kinase-like_dom_sf"/>
</dbReference>
<comment type="subcellular location">
    <subcellularLocation>
        <location evidence="1">Membrane</location>
        <topology evidence="1">Single-pass membrane protein</topology>
    </subcellularLocation>
</comment>
<evidence type="ECO:0000256" key="1">
    <source>
        <dbReference type="ARBA" id="ARBA00004167"/>
    </source>
</evidence>
<evidence type="ECO:0000256" key="14">
    <source>
        <dbReference type="SAM" id="Phobius"/>
    </source>
</evidence>
<dbReference type="SMART" id="SM00220">
    <property type="entry name" value="S_TKc"/>
    <property type="match status" value="1"/>
</dbReference>
<dbReference type="CDD" id="cd14066">
    <property type="entry name" value="STKc_IRAK"/>
    <property type="match status" value="1"/>
</dbReference>
<dbReference type="FunFam" id="1.10.510.10:FF:000058">
    <property type="entry name" value="Receptor-like protein kinase FERONIA"/>
    <property type="match status" value="1"/>
</dbReference>